<organism evidence="2 3">
    <name type="scientific">Tritrichomonas foetus</name>
    <dbReference type="NCBI Taxonomy" id="1144522"/>
    <lineage>
        <taxon>Eukaryota</taxon>
        <taxon>Metamonada</taxon>
        <taxon>Parabasalia</taxon>
        <taxon>Tritrichomonadida</taxon>
        <taxon>Tritrichomonadidae</taxon>
        <taxon>Tritrichomonas</taxon>
    </lineage>
</organism>
<dbReference type="GeneID" id="94829476"/>
<keyword evidence="1" id="KW-0472">Membrane</keyword>
<gene>
    <name evidence="2" type="ORF">TRFO_09266</name>
</gene>
<name>A0A1J4JGN4_9EUKA</name>
<dbReference type="AlphaFoldDB" id="A0A1J4JGN4"/>
<accession>A0A1J4JGN4</accession>
<evidence type="ECO:0000256" key="1">
    <source>
        <dbReference type="SAM" id="Phobius"/>
    </source>
</evidence>
<evidence type="ECO:0000313" key="3">
    <source>
        <dbReference type="Proteomes" id="UP000179807"/>
    </source>
</evidence>
<keyword evidence="1" id="KW-0812">Transmembrane</keyword>
<dbReference type="RefSeq" id="XP_068350970.1">
    <property type="nucleotide sequence ID" value="XM_068494772.1"/>
</dbReference>
<keyword evidence="3" id="KW-1185">Reference proteome</keyword>
<dbReference type="Proteomes" id="UP000179807">
    <property type="component" value="Unassembled WGS sequence"/>
</dbReference>
<sequence>MPILITYFLTYFQGQFIYLYFSTDLSGNIILLLIVIHIVYIFISCCANNATPIIRNYDITQPWFSHSKCDLKLNIILLILVFIHTFIEFLATNIASIIFANMSTILGIFLAVDLKIINHIFIINPIQLFLLHLSAHNSTLRQLLPMMHQKLFSTISSC</sequence>
<protein>
    <submittedName>
        <fullName evidence="2">Uncharacterized protein</fullName>
    </submittedName>
</protein>
<comment type="caution">
    <text evidence="2">The sequence shown here is derived from an EMBL/GenBank/DDBJ whole genome shotgun (WGS) entry which is preliminary data.</text>
</comment>
<keyword evidence="1" id="KW-1133">Transmembrane helix</keyword>
<proteinExistence type="predicted"/>
<evidence type="ECO:0000313" key="2">
    <source>
        <dbReference type="EMBL" id="OHS97833.1"/>
    </source>
</evidence>
<dbReference type="VEuPathDB" id="TrichDB:TRFO_09266"/>
<reference evidence="2" key="1">
    <citation type="submission" date="2016-10" db="EMBL/GenBank/DDBJ databases">
        <authorList>
            <person name="Benchimol M."/>
            <person name="Almeida L.G."/>
            <person name="Vasconcelos A.T."/>
            <person name="Perreira-Neves A."/>
            <person name="Rosa I.A."/>
            <person name="Tasca T."/>
            <person name="Bogo M.R."/>
            <person name="de Souza W."/>
        </authorList>
    </citation>
    <scope>NUCLEOTIDE SEQUENCE [LARGE SCALE GENOMIC DNA]</scope>
    <source>
        <strain evidence="2">K</strain>
    </source>
</reference>
<feature type="transmembrane region" description="Helical" evidence="1">
    <location>
        <begin position="29"/>
        <end position="50"/>
    </location>
</feature>
<dbReference type="EMBL" id="MLAK01001093">
    <property type="protein sequence ID" value="OHS97833.1"/>
    <property type="molecule type" value="Genomic_DNA"/>
</dbReference>